<dbReference type="OrthoDB" id="3976101at2759"/>
<name>A0A1G4JFP9_9SACH</name>
<organism evidence="1 2">
    <name type="scientific">Lachancea meyersii CBS 8951</name>
    <dbReference type="NCBI Taxonomy" id="1266667"/>
    <lineage>
        <taxon>Eukaryota</taxon>
        <taxon>Fungi</taxon>
        <taxon>Dikarya</taxon>
        <taxon>Ascomycota</taxon>
        <taxon>Saccharomycotina</taxon>
        <taxon>Saccharomycetes</taxon>
        <taxon>Saccharomycetales</taxon>
        <taxon>Saccharomycetaceae</taxon>
        <taxon>Lachancea</taxon>
    </lineage>
</organism>
<accession>A0A1G4JFP9</accession>
<protein>
    <submittedName>
        <fullName evidence="1">LAME_0E02256g1_1</fullName>
    </submittedName>
</protein>
<evidence type="ECO:0000313" key="2">
    <source>
        <dbReference type="Proteomes" id="UP000191144"/>
    </source>
</evidence>
<dbReference type="EMBL" id="LT598481">
    <property type="protein sequence ID" value="SCU89114.1"/>
    <property type="molecule type" value="Genomic_DNA"/>
</dbReference>
<gene>
    <name evidence="1" type="ORF">LAME_0E02256G</name>
</gene>
<keyword evidence="2" id="KW-1185">Reference proteome</keyword>
<evidence type="ECO:0000313" key="1">
    <source>
        <dbReference type="EMBL" id="SCU89114.1"/>
    </source>
</evidence>
<dbReference type="AlphaFoldDB" id="A0A1G4JFP9"/>
<sequence length="552" mass="64791">MNDNGHTMEQQHSFWSYAVEFLNQNDLLSLGRTNKHLYELALKKVYQKIVIAKNPVLRSQEWFLDCGTTYLAGYRSVRKTGDQNDIFLYDRIVRLAESPHLNLVRELVIQEDVFEDKEVGLEILGKLVQKLISLDRLEVLDIRDSQLFLEVHSQYLQLSNLRQCQVVNISELNNLRSIDKMKSLKVLLTSPDFDRHSLKPAVKTALFLNLEELVVEDLEHSSLRLFQYFHDERLFLTNVKYLKFNHVHGIHDYNKTMRELIPDFLASVFHLEKLERLEFEGSCEVEDCPCYQEFLMDLAPRLCILRELGLIEKTFITQGDHYTEENWDLAINKFIYHLPNVSNTLQKLAIRHNPPSNGIQKDSVEGNYTRRRTLYDNVLPKLTSLKTLVTPTFLRSLCSYEVLVCDLLWNGCECDYCDKVLPIIDQFIMNHQFYSSNDACYKDIIPTVFFAFAGDALSRRFITETDWDVKSWTTCPVSHYWDMHGYENVHHFQDYVCRFDESVYDALTKCVAHFLNSYMDHLVRYLPQMRSCILSGVYYAVNDANIYKSIYD</sequence>
<dbReference type="Proteomes" id="UP000191144">
    <property type="component" value="Chromosome E"/>
</dbReference>
<reference evidence="2" key="1">
    <citation type="submission" date="2016-03" db="EMBL/GenBank/DDBJ databases">
        <authorList>
            <person name="Devillers Hugo."/>
        </authorList>
    </citation>
    <scope>NUCLEOTIDE SEQUENCE [LARGE SCALE GENOMIC DNA]</scope>
</reference>
<proteinExistence type="predicted"/>